<proteinExistence type="predicted"/>
<reference evidence="2 3" key="1">
    <citation type="journal article" date="2018" name="Front. Microbiol.">
        <title>Genomic and genetic insights into a cosmopolitan fungus, Paecilomyces variotii (Eurotiales).</title>
        <authorList>
            <person name="Urquhart A.S."/>
            <person name="Mondo S.J."/>
            <person name="Makela M.R."/>
            <person name="Hane J.K."/>
            <person name="Wiebenga A."/>
            <person name="He G."/>
            <person name="Mihaltcheva S."/>
            <person name="Pangilinan J."/>
            <person name="Lipzen A."/>
            <person name="Barry K."/>
            <person name="de Vries R.P."/>
            <person name="Grigoriev I.V."/>
            <person name="Idnurm A."/>
        </authorList>
    </citation>
    <scope>NUCLEOTIDE SEQUENCE [LARGE SCALE GENOMIC DNA]</scope>
    <source>
        <strain evidence="2 3">CBS 101075</strain>
    </source>
</reference>
<feature type="region of interest" description="Disordered" evidence="1">
    <location>
        <begin position="1"/>
        <end position="30"/>
    </location>
</feature>
<accession>A0A443HY24</accession>
<organism evidence="2 3">
    <name type="scientific">Byssochlamys spectabilis</name>
    <name type="common">Paecilomyces variotii</name>
    <dbReference type="NCBI Taxonomy" id="264951"/>
    <lineage>
        <taxon>Eukaryota</taxon>
        <taxon>Fungi</taxon>
        <taxon>Dikarya</taxon>
        <taxon>Ascomycota</taxon>
        <taxon>Pezizomycotina</taxon>
        <taxon>Eurotiomycetes</taxon>
        <taxon>Eurotiomycetidae</taxon>
        <taxon>Eurotiales</taxon>
        <taxon>Thermoascaceae</taxon>
        <taxon>Paecilomyces</taxon>
    </lineage>
</organism>
<feature type="region of interest" description="Disordered" evidence="1">
    <location>
        <begin position="46"/>
        <end position="69"/>
    </location>
</feature>
<name>A0A443HY24_BYSSP</name>
<keyword evidence="3" id="KW-1185">Reference proteome</keyword>
<dbReference type="GeneID" id="39599484"/>
<evidence type="ECO:0000256" key="1">
    <source>
        <dbReference type="SAM" id="MobiDB-lite"/>
    </source>
</evidence>
<evidence type="ECO:0000313" key="2">
    <source>
        <dbReference type="EMBL" id="RWQ96736.1"/>
    </source>
</evidence>
<protein>
    <submittedName>
        <fullName evidence="2">Uncharacterized protein</fullName>
    </submittedName>
</protein>
<dbReference type="AlphaFoldDB" id="A0A443HY24"/>
<dbReference type="VEuPathDB" id="FungiDB:C8Q69DRAFT_460930"/>
<sequence>MNLFRRLGSRTSLSSLSSSGSKTCIPEDAPPVPAVPAEYHMTAAKGRNTQRGISRPDSGEPSAAAGRGLAAMPSFNTLVATGRRDFRDRALHSHPVDTEEVRTSRDSRFPLRTSSLQYLGGNGATAIRGPTRMRAADSVPEFSERGTVQARPATSRRFGVLRSVLGFLGKSKAKEGKTSQANGWRGLKRPSKNPARGKQISAPRDFIKLTPN</sequence>
<feature type="compositionally biased region" description="Low complexity" evidence="1">
    <location>
        <begin position="1"/>
        <end position="21"/>
    </location>
</feature>
<evidence type="ECO:0000313" key="3">
    <source>
        <dbReference type="Proteomes" id="UP000283841"/>
    </source>
</evidence>
<comment type="caution">
    <text evidence="2">The sequence shown here is derived from an EMBL/GenBank/DDBJ whole genome shotgun (WGS) entry which is preliminary data.</text>
</comment>
<dbReference type="EMBL" id="RCNU01000003">
    <property type="protein sequence ID" value="RWQ96736.1"/>
    <property type="molecule type" value="Genomic_DNA"/>
</dbReference>
<dbReference type="RefSeq" id="XP_028486381.1">
    <property type="nucleotide sequence ID" value="XM_028630207.1"/>
</dbReference>
<gene>
    <name evidence="2" type="ORF">C8Q69DRAFT_460930</name>
</gene>
<dbReference type="Proteomes" id="UP000283841">
    <property type="component" value="Unassembled WGS sequence"/>
</dbReference>
<feature type="region of interest" description="Disordered" evidence="1">
    <location>
        <begin position="171"/>
        <end position="212"/>
    </location>
</feature>